<dbReference type="RefSeq" id="WP_057663602.1">
    <property type="nucleotide sequence ID" value="NZ_LDJH01000006.1"/>
</dbReference>
<feature type="transmembrane region" description="Helical" evidence="1">
    <location>
        <begin position="12"/>
        <end position="32"/>
    </location>
</feature>
<dbReference type="EMBL" id="LDJH01000006">
    <property type="protein sequence ID" value="KRG59571.1"/>
    <property type="molecule type" value="Genomic_DNA"/>
</dbReference>
<keyword evidence="1" id="KW-0812">Transmembrane</keyword>
<sequence length="229" mass="24428">MNNPDLRRVRGLAWAGVLGCVFFLVAAGLLQLTRSDLDPWQHTLSFYLHGPGSLWLCLAYLLLGVAMAAGGRLLCRLAPAPSPAGQAVMACLAVAGVGLVCVATGDRLFPPDQLSRPGLFHHFTAYCAFAAVLLALPVQALRFVAHPGWQRWAWTAAIGTLLCWSLAWLHVAGVAWLPRGGGQKLLIALLVSLLLAALLGLLHRLAAKHGNSRDNAGTTFSSDANHHHD</sequence>
<evidence type="ECO:0000313" key="2">
    <source>
        <dbReference type="EMBL" id="KRG59571.1"/>
    </source>
</evidence>
<dbReference type="Proteomes" id="UP000051254">
    <property type="component" value="Unassembled WGS sequence"/>
</dbReference>
<reference evidence="2 3" key="1">
    <citation type="submission" date="2015-05" db="EMBL/GenBank/DDBJ databases">
        <title>Genome sequencing and analysis of members of genus Stenotrophomonas.</title>
        <authorList>
            <person name="Patil P.P."/>
            <person name="Midha S."/>
            <person name="Patil P.B."/>
        </authorList>
    </citation>
    <scope>NUCLEOTIDE SEQUENCE [LARGE SCALE GENOMIC DNA]</scope>
    <source>
        <strain evidence="2 3">DSM 17805</strain>
    </source>
</reference>
<dbReference type="OrthoDB" id="5955493at2"/>
<proteinExistence type="predicted"/>
<evidence type="ECO:0008006" key="4">
    <source>
        <dbReference type="Google" id="ProtNLM"/>
    </source>
</evidence>
<accession>A0A0R0C3B2</accession>
<keyword evidence="1" id="KW-1133">Transmembrane helix</keyword>
<dbReference type="STRING" id="266128.ABB25_03175"/>
<comment type="caution">
    <text evidence="2">The sequence shown here is derived from an EMBL/GenBank/DDBJ whole genome shotgun (WGS) entry which is preliminary data.</text>
</comment>
<dbReference type="PATRIC" id="fig|266128.3.peg.2298"/>
<keyword evidence="1" id="KW-0472">Membrane</keyword>
<gene>
    <name evidence="2" type="ORF">ABB25_03175</name>
</gene>
<feature type="transmembrane region" description="Helical" evidence="1">
    <location>
        <begin position="185"/>
        <end position="203"/>
    </location>
</feature>
<feature type="transmembrane region" description="Helical" evidence="1">
    <location>
        <begin position="152"/>
        <end position="173"/>
    </location>
</feature>
<feature type="transmembrane region" description="Helical" evidence="1">
    <location>
        <begin position="87"/>
        <end position="105"/>
    </location>
</feature>
<dbReference type="AlphaFoldDB" id="A0A0R0C3B2"/>
<feature type="transmembrane region" description="Helical" evidence="1">
    <location>
        <begin position="52"/>
        <end position="75"/>
    </location>
</feature>
<dbReference type="Pfam" id="PF06197">
    <property type="entry name" value="DUF998"/>
    <property type="match status" value="1"/>
</dbReference>
<feature type="transmembrane region" description="Helical" evidence="1">
    <location>
        <begin position="125"/>
        <end position="145"/>
    </location>
</feature>
<name>A0A0R0C3B2_9GAMM</name>
<protein>
    <recommendedName>
        <fullName evidence="4">DUF998 domain-containing protein</fullName>
    </recommendedName>
</protein>
<dbReference type="InterPro" id="IPR009339">
    <property type="entry name" value="DUF998"/>
</dbReference>
<organism evidence="2 3">
    <name type="scientific">Stenotrophomonas koreensis</name>
    <dbReference type="NCBI Taxonomy" id="266128"/>
    <lineage>
        <taxon>Bacteria</taxon>
        <taxon>Pseudomonadati</taxon>
        <taxon>Pseudomonadota</taxon>
        <taxon>Gammaproteobacteria</taxon>
        <taxon>Lysobacterales</taxon>
        <taxon>Lysobacteraceae</taxon>
        <taxon>Stenotrophomonas</taxon>
    </lineage>
</organism>
<keyword evidence="3" id="KW-1185">Reference proteome</keyword>
<evidence type="ECO:0000313" key="3">
    <source>
        <dbReference type="Proteomes" id="UP000051254"/>
    </source>
</evidence>
<evidence type="ECO:0000256" key="1">
    <source>
        <dbReference type="SAM" id="Phobius"/>
    </source>
</evidence>